<keyword evidence="7 12" id="KW-0132">Cell division</keyword>
<dbReference type="Proteomes" id="UP000236721">
    <property type="component" value="Unassembled WGS sequence"/>
</dbReference>
<organism evidence="16 17">
    <name type="scientific">Vibrio hangzhouensis</name>
    <dbReference type="NCBI Taxonomy" id="462991"/>
    <lineage>
        <taxon>Bacteria</taxon>
        <taxon>Pseudomonadati</taxon>
        <taxon>Pseudomonadota</taxon>
        <taxon>Gammaproteobacteria</taxon>
        <taxon>Vibrionales</taxon>
        <taxon>Vibrionaceae</taxon>
        <taxon>Vibrio</taxon>
    </lineage>
</organism>
<evidence type="ECO:0000256" key="2">
    <source>
        <dbReference type="ARBA" id="ARBA00007379"/>
    </source>
</evidence>
<evidence type="ECO:0000256" key="10">
    <source>
        <dbReference type="ARBA" id="ARBA00023136"/>
    </source>
</evidence>
<dbReference type="Pfam" id="PF18075">
    <property type="entry name" value="FtsX_ECD"/>
    <property type="match status" value="1"/>
</dbReference>
<accession>A0A1H6CCX8</accession>
<reference evidence="17" key="1">
    <citation type="submission" date="2016-10" db="EMBL/GenBank/DDBJ databases">
        <authorList>
            <person name="Varghese N."/>
            <person name="Submissions S."/>
        </authorList>
    </citation>
    <scope>NUCLEOTIDE SEQUENCE [LARGE SCALE GENOMIC DNA]</scope>
    <source>
        <strain evidence="17">CGMCC 1.7062</strain>
    </source>
</reference>
<feature type="domain" description="FtsX extracellular" evidence="15">
    <location>
        <begin position="80"/>
        <end position="171"/>
    </location>
</feature>
<feature type="domain" description="ABC3 transporter permease C-terminal" evidence="14">
    <location>
        <begin position="195"/>
        <end position="312"/>
    </location>
</feature>
<evidence type="ECO:0000256" key="9">
    <source>
        <dbReference type="ARBA" id="ARBA00022989"/>
    </source>
</evidence>
<evidence type="ECO:0000256" key="5">
    <source>
        <dbReference type="ARBA" id="ARBA00022475"/>
    </source>
</evidence>
<name>A0A1H6CCX8_9VIBR</name>
<dbReference type="OrthoDB" id="9813411at2"/>
<dbReference type="GO" id="GO:0032153">
    <property type="term" value="C:cell division site"/>
    <property type="evidence" value="ECO:0007669"/>
    <property type="project" value="TreeGrafter"/>
</dbReference>
<dbReference type="InterPro" id="IPR004513">
    <property type="entry name" value="FtsX"/>
</dbReference>
<dbReference type="RefSeq" id="WP_103882365.1">
    <property type="nucleotide sequence ID" value="NZ_FNVG01000036.1"/>
</dbReference>
<dbReference type="PANTHER" id="PTHR47755">
    <property type="entry name" value="CELL DIVISION PROTEIN FTSX"/>
    <property type="match status" value="1"/>
</dbReference>
<proteinExistence type="inferred from homology"/>
<evidence type="ECO:0000313" key="17">
    <source>
        <dbReference type="Proteomes" id="UP000236721"/>
    </source>
</evidence>
<evidence type="ECO:0000256" key="6">
    <source>
        <dbReference type="ARBA" id="ARBA00022519"/>
    </source>
</evidence>
<feature type="transmembrane region" description="Helical" evidence="13">
    <location>
        <begin position="45"/>
        <end position="64"/>
    </location>
</feature>
<feature type="transmembrane region" description="Helical" evidence="13">
    <location>
        <begin position="188"/>
        <end position="208"/>
    </location>
</feature>
<evidence type="ECO:0000313" key="16">
    <source>
        <dbReference type="EMBL" id="SEG70814.1"/>
    </source>
</evidence>
<comment type="similarity">
    <text evidence="2 12">Belongs to the ABC-4 integral membrane protein family. FtsX subfamily.</text>
</comment>
<keyword evidence="9 13" id="KW-1133">Transmembrane helix</keyword>
<dbReference type="GO" id="GO:0051301">
    <property type="term" value="P:cell division"/>
    <property type="evidence" value="ECO:0007669"/>
    <property type="project" value="UniProtKB-KW"/>
</dbReference>
<evidence type="ECO:0000259" key="14">
    <source>
        <dbReference type="Pfam" id="PF02687"/>
    </source>
</evidence>
<evidence type="ECO:0000256" key="11">
    <source>
        <dbReference type="ARBA" id="ARBA00023306"/>
    </source>
</evidence>
<keyword evidence="5 12" id="KW-1003">Cell membrane</keyword>
<keyword evidence="8 13" id="KW-0812">Transmembrane</keyword>
<evidence type="ECO:0000256" key="1">
    <source>
        <dbReference type="ARBA" id="ARBA00004429"/>
    </source>
</evidence>
<evidence type="ECO:0000256" key="7">
    <source>
        <dbReference type="ARBA" id="ARBA00022618"/>
    </source>
</evidence>
<protein>
    <recommendedName>
        <fullName evidence="4 12">Cell division protein FtsX</fullName>
    </recommendedName>
</protein>
<keyword evidence="11 12" id="KW-0131">Cell cycle</keyword>
<dbReference type="NCBIfam" id="TIGR00439">
    <property type="entry name" value="FtsX_Gneg"/>
    <property type="match status" value="1"/>
</dbReference>
<evidence type="ECO:0000256" key="4">
    <source>
        <dbReference type="ARBA" id="ARBA00021907"/>
    </source>
</evidence>
<sequence>MVFKRNKRNNPPKKHKLKSDGFFKVHWKQAKASLLEMWQRPLGNVLTLAVISMALTMPACLYLLGKNVAAVTQNVASQSQVTAFISVGVPDARVLVMKDDIESWPEVKAVEYITPQQGLADLSEHSGLDQALSLLDGYALPGVLTIIPLDADVQTDRNLVSKLRTQQEITDIRRDEDWLSRFDAIKTLASTLVVTLSVLMLVSVFLIVGNTLRFNVLANKEAIQTMKLIGATDAYILRPYLYSGMWFGILGAVAAWLLTALITVLLNSAVTELATLYDSDFRLLGLGWDETLLILMLGLFLGTGAARISAKRHLKEIEPV</sequence>
<feature type="transmembrane region" description="Helical" evidence="13">
    <location>
        <begin position="286"/>
        <end position="306"/>
    </location>
</feature>
<dbReference type="AlphaFoldDB" id="A0A1H6CCX8"/>
<comment type="subcellular location">
    <subcellularLocation>
        <location evidence="1">Cell inner membrane</location>
        <topology evidence="1">Multi-pass membrane protein</topology>
    </subcellularLocation>
</comment>
<evidence type="ECO:0000256" key="13">
    <source>
        <dbReference type="SAM" id="Phobius"/>
    </source>
</evidence>
<gene>
    <name evidence="16" type="ORF">SAMN04488244_1363</name>
</gene>
<comment type="function">
    <text evidence="12">Part of the ABC transporter FtsEX involved in cellular division.</text>
</comment>
<dbReference type="PIRSF" id="PIRSF003097">
    <property type="entry name" value="FtsX"/>
    <property type="match status" value="1"/>
</dbReference>
<evidence type="ECO:0000256" key="8">
    <source>
        <dbReference type="ARBA" id="ARBA00022692"/>
    </source>
</evidence>
<comment type="subunit">
    <text evidence="3">Forms a membrane-associated complex with FtsE.</text>
</comment>
<dbReference type="Pfam" id="PF02687">
    <property type="entry name" value="FtsX"/>
    <property type="match status" value="1"/>
</dbReference>
<evidence type="ECO:0000256" key="12">
    <source>
        <dbReference type="PIRNR" id="PIRNR003097"/>
    </source>
</evidence>
<dbReference type="InterPro" id="IPR047590">
    <property type="entry name" value="FtsX_proteobact-type"/>
</dbReference>
<keyword evidence="6 12" id="KW-0997">Cell inner membrane</keyword>
<evidence type="ECO:0000256" key="3">
    <source>
        <dbReference type="ARBA" id="ARBA00011160"/>
    </source>
</evidence>
<dbReference type="InterPro" id="IPR003838">
    <property type="entry name" value="ABC3_permease_C"/>
</dbReference>
<feature type="transmembrane region" description="Helical" evidence="13">
    <location>
        <begin position="245"/>
        <end position="266"/>
    </location>
</feature>
<dbReference type="InterPro" id="IPR040690">
    <property type="entry name" value="FtsX_ECD"/>
</dbReference>
<keyword evidence="17" id="KW-1185">Reference proteome</keyword>
<evidence type="ECO:0000259" key="15">
    <source>
        <dbReference type="Pfam" id="PF18075"/>
    </source>
</evidence>
<keyword evidence="10 12" id="KW-0472">Membrane</keyword>
<dbReference type="EMBL" id="FNVG01000036">
    <property type="protein sequence ID" value="SEG70814.1"/>
    <property type="molecule type" value="Genomic_DNA"/>
</dbReference>
<dbReference type="PANTHER" id="PTHR47755:SF1">
    <property type="entry name" value="CELL DIVISION PROTEIN FTSX"/>
    <property type="match status" value="1"/>
</dbReference>
<dbReference type="GO" id="GO:0005886">
    <property type="term" value="C:plasma membrane"/>
    <property type="evidence" value="ECO:0007669"/>
    <property type="project" value="UniProtKB-SubCell"/>
</dbReference>